<dbReference type="EC" id="4.1.1.37" evidence="1"/>
<reference evidence="1" key="1">
    <citation type="submission" date="2022-04" db="EMBL/GenBank/DDBJ databases">
        <title>Genome of the entomopathogenic fungus Entomophthora muscae.</title>
        <authorList>
            <person name="Elya C."/>
            <person name="Lovett B.R."/>
            <person name="Lee E."/>
            <person name="Macias A.M."/>
            <person name="Hajek A.E."/>
            <person name="De Bivort B.L."/>
            <person name="Kasson M.T."/>
            <person name="De Fine Licht H.H."/>
            <person name="Stajich J.E."/>
        </authorList>
    </citation>
    <scope>NUCLEOTIDE SEQUENCE</scope>
    <source>
        <strain evidence="1">Berkeley</strain>
    </source>
</reference>
<organism evidence="1 2">
    <name type="scientific">Entomophthora muscae</name>
    <dbReference type="NCBI Taxonomy" id="34485"/>
    <lineage>
        <taxon>Eukaryota</taxon>
        <taxon>Fungi</taxon>
        <taxon>Fungi incertae sedis</taxon>
        <taxon>Zoopagomycota</taxon>
        <taxon>Entomophthoromycotina</taxon>
        <taxon>Entomophthoromycetes</taxon>
        <taxon>Entomophthorales</taxon>
        <taxon>Entomophthoraceae</taxon>
        <taxon>Entomophthora</taxon>
    </lineage>
</organism>
<gene>
    <name evidence="1" type="primary">HEM12_4</name>
    <name evidence="1" type="ORF">DSO57_1039430</name>
</gene>
<evidence type="ECO:0000313" key="1">
    <source>
        <dbReference type="EMBL" id="KAJ9055805.1"/>
    </source>
</evidence>
<protein>
    <submittedName>
        <fullName evidence="1">Uroporphyrinogen decarboxylase in heme biosynthesis</fullName>
        <ecNumber evidence="1">4.1.1.37</ecNumber>
    </submittedName>
</protein>
<comment type="caution">
    <text evidence="1">The sequence shown here is derived from an EMBL/GenBank/DDBJ whole genome shotgun (WGS) entry which is preliminary data.</text>
</comment>
<keyword evidence="1" id="KW-0456">Lyase</keyword>
<sequence>MLRDSDFPALKNDLILRTARGEITERVPVWIIVKQDVISQVIGHISLWVF</sequence>
<accession>A0ACC2S0J0</accession>
<evidence type="ECO:0000313" key="2">
    <source>
        <dbReference type="Proteomes" id="UP001165960"/>
    </source>
</evidence>
<dbReference type="Proteomes" id="UP001165960">
    <property type="component" value="Unassembled WGS sequence"/>
</dbReference>
<proteinExistence type="predicted"/>
<dbReference type="EMBL" id="QTSX02006339">
    <property type="protein sequence ID" value="KAJ9055805.1"/>
    <property type="molecule type" value="Genomic_DNA"/>
</dbReference>
<name>A0ACC2S0J0_9FUNG</name>
<keyword evidence="2" id="KW-1185">Reference proteome</keyword>